<dbReference type="EMBL" id="JASZYV010000001">
    <property type="protein sequence ID" value="MDM0044426.1"/>
    <property type="molecule type" value="Genomic_DNA"/>
</dbReference>
<comment type="similarity">
    <text evidence="1">Belongs to the ABC transporter superfamily.</text>
</comment>
<dbReference type="SMART" id="SM00382">
    <property type="entry name" value="AAA"/>
    <property type="match status" value="1"/>
</dbReference>
<accession>A0ABT7N902</accession>
<dbReference type="PROSITE" id="PS00211">
    <property type="entry name" value="ABC_TRANSPORTER_1"/>
    <property type="match status" value="1"/>
</dbReference>
<dbReference type="InterPro" id="IPR017871">
    <property type="entry name" value="ABC_transporter-like_CS"/>
</dbReference>
<proteinExistence type="inferred from homology"/>
<dbReference type="InterPro" id="IPR003439">
    <property type="entry name" value="ABC_transporter-like_ATP-bd"/>
</dbReference>
<organism evidence="8 9">
    <name type="scientific">Variovorax dokdonensis</name>
    <dbReference type="NCBI Taxonomy" id="344883"/>
    <lineage>
        <taxon>Bacteria</taxon>
        <taxon>Pseudomonadati</taxon>
        <taxon>Pseudomonadota</taxon>
        <taxon>Betaproteobacteria</taxon>
        <taxon>Burkholderiales</taxon>
        <taxon>Comamonadaceae</taxon>
        <taxon>Variovorax</taxon>
    </lineage>
</organism>
<dbReference type="PANTHER" id="PTHR43820:SF4">
    <property type="entry name" value="HIGH-AFFINITY BRANCHED-CHAIN AMINO ACID TRANSPORT ATP-BINDING PROTEIN LIVF"/>
    <property type="match status" value="1"/>
</dbReference>
<keyword evidence="3" id="KW-1003">Cell membrane</keyword>
<dbReference type="InterPro" id="IPR027417">
    <property type="entry name" value="P-loop_NTPase"/>
</dbReference>
<name>A0ABT7N902_9BURK</name>
<comment type="caution">
    <text evidence="8">The sequence shown here is derived from an EMBL/GenBank/DDBJ whole genome shotgun (WGS) entry which is preliminary data.</text>
</comment>
<sequence>MLELESVRVNYGHAVAIWDLSLSMARGELLVVVGPNSAGKTTLINAIAGVHPPSAGSVLFHGEEMRDLPAHRYCERGIALVPEGRKLFAGMSVRENLELGSYRRGARQARSESLEKVCALFPAVRDKLAQPAGTLSGGQQQMVAIGRALMAQPRLLLLDEPSLGLAPTVVLDMFRAIRAIHSQGIAVLLVEQNVSMALEVAQRAAVLEEGRIVAVGAPQELMARSELRRAYLGLETEDAHPSLSRKTNQ</sequence>
<evidence type="ECO:0000256" key="4">
    <source>
        <dbReference type="ARBA" id="ARBA00022741"/>
    </source>
</evidence>
<keyword evidence="3" id="KW-0472">Membrane</keyword>
<dbReference type="SUPFAM" id="SSF52540">
    <property type="entry name" value="P-loop containing nucleoside triphosphate hydrolases"/>
    <property type="match status" value="1"/>
</dbReference>
<evidence type="ECO:0000256" key="6">
    <source>
        <dbReference type="ARBA" id="ARBA00022970"/>
    </source>
</evidence>
<evidence type="ECO:0000313" key="8">
    <source>
        <dbReference type="EMBL" id="MDM0044426.1"/>
    </source>
</evidence>
<keyword evidence="9" id="KW-1185">Reference proteome</keyword>
<keyword evidence="5 8" id="KW-0067">ATP-binding</keyword>
<protein>
    <submittedName>
        <fullName evidence="8">ABC transporter ATP-binding protein</fullName>
    </submittedName>
</protein>
<evidence type="ECO:0000256" key="5">
    <source>
        <dbReference type="ARBA" id="ARBA00022840"/>
    </source>
</evidence>
<dbReference type="Proteomes" id="UP001174908">
    <property type="component" value="Unassembled WGS sequence"/>
</dbReference>
<keyword evidence="6" id="KW-0029">Amino-acid transport</keyword>
<keyword evidence="2" id="KW-0813">Transport</keyword>
<dbReference type="Gene3D" id="3.40.50.300">
    <property type="entry name" value="P-loop containing nucleotide triphosphate hydrolases"/>
    <property type="match status" value="1"/>
</dbReference>
<dbReference type="CDD" id="cd03224">
    <property type="entry name" value="ABC_TM1139_LivF_branched"/>
    <property type="match status" value="1"/>
</dbReference>
<evidence type="ECO:0000313" key="9">
    <source>
        <dbReference type="Proteomes" id="UP001174908"/>
    </source>
</evidence>
<dbReference type="RefSeq" id="WP_286659464.1">
    <property type="nucleotide sequence ID" value="NZ_JASZYV010000001.1"/>
</dbReference>
<gene>
    <name evidence="8" type="ORF">QTH91_08050</name>
</gene>
<dbReference type="PROSITE" id="PS50893">
    <property type="entry name" value="ABC_TRANSPORTER_2"/>
    <property type="match status" value="1"/>
</dbReference>
<dbReference type="InterPro" id="IPR003593">
    <property type="entry name" value="AAA+_ATPase"/>
</dbReference>
<evidence type="ECO:0000256" key="3">
    <source>
        <dbReference type="ARBA" id="ARBA00022475"/>
    </source>
</evidence>
<feature type="domain" description="ABC transporter" evidence="7">
    <location>
        <begin position="2"/>
        <end position="234"/>
    </location>
</feature>
<evidence type="ECO:0000256" key="2">
    <source>
        <dbReference type="ARBA" id="ARBA00022448"/>
    </source>
</evidence>
<dbReference type="InterPro" id="IPR052156">
    <property type="entry name" value="BCAA_Transport_ATP-bd_LivF"/>
</dbReference>
<evidence type="ECO:0000256" key="1">
    <source>
        <dbReference type="ARBA" id="ARBA00005417"/>
    </source>
</evidence>
<keyword evidence="4" id="KW-0547">Nucleotide-binding</keyword>
<dbReference type="GO" id="GO:0005524">
    <property type="term" value="F:ATP binding"/>
    <property type="evidence" value="ECO:0007669"/>
    <property type="project" value="UniProtKB-KW"/>
</dbReference>
<reference evidence="8" key="1">
    <citation type="submission" date="2023-06" db="EMBL/GenBank/DDBJ databases">
        <authorList>
            <person name="Jiang Y."/>
            <person name="Liu Q."/>
        </authorList>
    </citation>
    <scope>NUCLEOTIDE SEQUENCE</scope>
    <source>
        <strain evidence="8">CGMCC 1.12089</strain>
    </source>
</reference>
<dbReference type="Pfam" id="PF00005">
    <property type="entry name" value="ABC_tran"/>
    <property type="match status" value="1"/>
</dbReference>
<evidence type="ECO:0000259" key="7">
    <source>
        <dbReference type="PROSITE" id="PS50893"/>
    </source>
</evidence>
<dbReference type="PANTHER" id="PTHR43820">
    <property type="entry name" value="HIGH-AFFINITY BRANCHED-CHAIN AMINO ACID TRANSPORT ATP-BINDING PROTEIN LIVF"/>
    <property type="match status" value="1"/>
</dbReference>